<sequence length="212" mass="23207">MIDWSIEGSSFGNCNCGYGCPCQFEDLPTHGHCRGFEALSIDTGHFGDIRLDGLRIALLYAWPGPIFEGGGELQAVIDERAAADQRNALERVLHGEETEEAATHWWVFRAMSDLLHPTLYRPIDLDLDIDARRARLSIPGVLTGEGRPIRPPHSDGEHRVRIQIPGGIEFELAEIGSATSRSGADSAIALDLSDSYGQFNRLHHSGQGVVHA</sequence>
<evidence type="ECO:0000313" key="1">
    <source>
        <dbReference type="EMBL" id="PSK88658.1"/>
    </source>
</evidence>
<dbReference type="PIRSF" id="PIRSF033303">
    <property type="entry name" value="UCP033303"/>
    <property type="match status" value="1"/>
</dbReference>
<dbReference type="EMBL" id="FWFY01000002">
    <property type="protein sequence ID" value="SLN21966.1"/>
    <property type="molecule type" value="Genomic_DNA"/>
</dbReference>
<dbReference type="Pfam" id="PF07040">
    <property type="entry name" value="DUF1326"/>
    <property type="match status" value="1"/>
</dbReference>
<dbReference type="OrthoDB" id="9802256at2"/>
<dbReference type="Proteomes" id="UP000240624">
    <property type="component" value="Unassembled WGS sequence"/>
</dbReference>
<dbReference type="InterPro" id="IPR014581">
    <property type="entry name" value="UCP033303"/>
</dbReference>
<name>A0A1X6YK39_9RHOB</name>
<dbReference type="Proteomes" id="UP000193495">
    <property type="component" value="Unassembled WGS sequence"/>
</dbReference>
<keyword evidence="4" id="KW-1185">Reference proteome</keyword>
<dbReference type="AlphaFoldDB" id="A0A1X6YK39"/>
<dbReference type="InterPro" id="IPR009758">
    <property type="entry name" value="DUF1326"/>
</dbReference>
<organism evidence="2 3">
    <name type="scientific">Limimaricola soesokkakensis</name>
    <dbReference type="NCBI Taxonomy" id="1343159"/>
    <lineage>
        <taxon>Bacteria</taxon>
        <taxon>Pseudomonadati</taxon>
        <taxon>Pseudomonadota</taxon>
        <taxon>Alphaproteobacteria</taxon>
        <taxon>Rhodobacterales</taxon>
        <taxon>Paracoccaceae</taxon>
        <taxon>Limimaricola</taxon>
    </lineage>
</organism>
<evidence type="ECO:0000313" key="3">
    <source>
        <dbReference type="Proteomes" id="UP000193495"/>
    </source>
</evidence>
<evidence type="ECO:0000313" key="2">
    <source>
        <dbReference type="EMBL" id="SLN21966.1"/>
    </source>
</evidence>
<dbReference type="EMBL" id="PYGB01000001">
    <property type="protein sequence ID" value="PSK88658.1"/>
    <property type="molecule type" value="Genomic_DNA"/>
</dbReference>
<reference evidence="1 4" key="2">
    <citation type="submission" date="2018-03" db="EMBL/GenBank/DDBJ databases">
        <title>Genomic Encyclopedia of Archaeal and Bacterial Type Strains, Phase II (KMG-II): from individual species to whole genera.</title>
        <authorList>
            <person name="Goeker M."/>
        </authorList>
    </citation>
    <scope>NUCLEOTIDE SEQUENCE [LARGE SCALE GENOMIC DNA]</scope>
    <source>
        <strain evidence="1 4">DSM 29956</strain>
    </source>
</reference>
<gene>
    <name evidence="1" type="ORF">CLV79_101499</name>
    <name evidence="2" type="ORF">LOS8367_00588</name>
</gene>
<reference evidence="2 3" key="1">
    <citation type="submission" date="2017-03" db="EMBL/GenBank/DDBJ databases">
        <authorList>
            <person name="Afonso C.L."/>
            <person name="Miller P.J."/>
            <person name="Scott M.A."/>
            <person name="Spackman E."/>
            <person name="Goraichik I."/>
            <person name="Dimitrov K.M."/>
            <person name="Suarez D.L."/>
            <person name="Swayne D.E."/>
        </authorList>
    </citation>
    <scope>NUCLEOTIDE SEQUENCE [LARGE SCALE GENOMIC DNA]</scope>
    <source>
        <strain evidence="2 3">CECT 8367</strain>
    </source>
</reference>
<protein>
    <recommendedName>
        <fullName evidence="5">DUF1326 domain-containing protein</fullName>
    </recommendedName>
</protein>
<evidence type="ECO:0000313" key="4">
    <source>
        <dbReference type="Proteomes" id="UP000240624"/>
    </source>
</evidence>
<accession>A0A1X6YK39</accession>
<proteinExistence type="predicted"/>
<evidence type="ECO:0008006" key="5">
    <source>
        <dbReference type="Google" id="ProtNLM"/>
    </source>
</evidence>
<dbReference type="RefSeq" id="WP_085894969.1">
    <property type="nucleotide sequence ID" value="NZ_FWFY01000002.1"/>
</dbReference>